<evidence type="ECO:0000259" key="6">
    <source>
        <dbReference type="Pfam" id="PF01266"/>
    </source>
</evidence>
<dbReference type="InterPro" id="IPR023209">
    <property type="entry name" value="DAO"/>
</dbReference>
<dbReference type="GO" id="GO:0003884">
    <property type="term" value="F:D-amino-acid oxidase activity"/>
    <property type="evidence" value="ECO:0007669"/>
    <property type="project" value="InterPro"/>
</dbReference>
<keyword evidence="5" id="KW-0560">Oxidoreductase</keyword>
<dbReference type="GO" id="GO:0019478">
    <property type="term" value="P:D-amino acid catabolic process"/>
    <property type="evidence" value="ECO:0007669"/>
    <property type="project" value="TreeGrafter"/>
</dbReference>
<dbReference type="STRING" id="27835.A0A0N4XI16"/>
<dbReference type="Gene3D" id="3.40.50.720">
    <property type="entry name" value="NAD(P)-binding Rossmann-like Domain"/>
    <property type="match status" value="1"/>
</dbReference>
<feature type="domain" description="FAD dependent oxidoreductase" evidence="6">
    <location>
        <begin position="3"/>
        <end position="118"/>
    </location>
</feature>
<keyword evidence="8" id="KW-1185">Reference proteome</keyword>
<evidence type="ECO:0000313" key="9">
    <source>
        <dbReference type="WBParaSite" id="NBR_0000216801-mRNA-1"/>
    </source>
</evidence>
<reference evidence="7 8" key="2">
    <citation type="submission" date="2018-11" db="EMBL/GenBank/DDBJ databases">
        <authorList>
            <consortium name="Pathogen Informatics"/>
        </authorList>
    </citation>
    <scope>NUCLEOTIDE SEQUENCE [LARGE SCALE GENOMIC DNA]</scope>
</reference>
<dbReference type="Proteomes" id="UP000271162">
    <property type="component" value="Unassembled WGS sequence"/>
</dbReference>
<protein>
    <submittedName>
        <fullName evidence="9">D-aspartate oxidase 3 (inferred by orthology to a C. elegans protein)</fullName>
    </submittedName>
</protein>
<dbReference type="PANTHER" id="PTHR11530">
    <property type="entry name" value="D-AMINO ACID OXIDASE"/>
    <property type="match status" value="1"/>
</dbReference>
<organism evidence="9">
    <name type="scientific">Nippostrongylus brasiliensis</name>
    <name type="common">Rat hookworm</name>
    <dbReference type="NCBI Taxonomy" id="27835"/>
    <lineage>
        <taxon>Eukaryota</taxon>
        <taxon>Metazoa</taxon>
        <taxon>Ecdysozoa</taxon>
        <taxon>Nematoda</taxon>
        <taxon>Chromadorea</taxon>
        <taxon>Rhabditida</taxon>
        <taxon>Rhabditina</taxon>
        <taxon>Rhabditomorpha</taxon>
        <taxon>Strongyloidea</taxon>
        <taxon>Heligmosomidae</taxon>
        <taxon>Nippostrongylus</taxon>
    </lineage>
</organism>
<dbReference type="SUPFAM" id="SSF54373">
    <property type="entry name" value="FAD-linked reductases, C-terminal domain"/>
    <property type="match status" value="1"/>
</dbReference>
<name>A0A0N4XI16_NIPBR</name>
<gene>
    <name evidence="7" type="ORF">NBR_LOCUS2169</name>
</gene>
<accession>A0A0N4XI16</accession>
<dbReference type="GO" id="GO:0005737">
    <property type="term" value="C:cytoplasm"/>
    <property type="evidence" value="ECO:0007669"/>
    <property type="project" value="TreeGrafter"/>
</dbReference>
<dbReference type="Pfam" id="PF01266">
    <property type="entry name" value="DAO"/>
    <property type="match status" value="1"/>
</dbReference>
<proteinExistence type="inferred from homology"/>
<evidence type="ECO:0000313" key="7">
    <source>
        <dbReference type="EMBL" id="VDL65758.1"/>
    </source>
</evidence>
<evidence type="ECO:0000256" key="3">
    <source>
        <dbReference type="ARBA" id="ARBA00022630"/>
    </source>
</evidence>
<evidence type="ECO:0000256" key="5">
    <source>
        <dbReference type="ARBA" id="ARBA00023002"/>
    </source>
</evidence>
<dbReference type="AlphaFoldDB" id="A0A0N4XI16"/>
<evidence type="ECO:0000256" key="2">
    <source>
        <dbReference type="ARBA" id="ARBA00006730"/>
    </source>
</evidence>
<reference evidence="9" key="1">
    <citation type="submission" date="2017-02" db="UniProtKB">
        <authorList>
            <consortium name="WormBaseParasite"/>
        </authorList>
    </citation>
    <scope>IDENTIFICATION</scope>
</reference>
<comment type="cofactor">
    <cofactor evidence="1">
        <name>FAD</name>
        <dbReference type="ChEBI" id="CHEBI:57692"/>
    </cofactor>
</comment>
<sequence>MKKELLAKGVQFVQRKIENMDELADEGFPIVVNCAGVNGGQLAGDDDGMYPIRGILLKVDAPWQKHFLMRNFTTFTIPTIGGVFVGTVKEDHKDSMTITQEEIDYLWSRYLKLQPSFKAVHNYGHGGTGFTLGWGTAVHAAALVLDLPYERFVVAKMQSQ</sequence>
<keyword evidence="4" id="KW-0274">FAD</keyword>
<dbReference type="WBParaSite" id="NBR_0000216801-mRNA-1">
    <property type="protein sequence ID" value="NBR_0000216801-mRNA-1"/>
    <property type="gene ID" value="NBR_0000216801"/>
</dbReference>
<evidence type="ECO:0000313" key="8">
    <source>
        <dbReference type="Proteomes" id="UP000271162"/>
    </source>
</evidence>
<comment type="similarity">
    <text evidence="2">Belongs to the DAMOX/DASOX family.</text>
</comment>
<evidence type="ECO:0000256" key="4">
    <source>
        <dbReference type="ARBA" id="ARBA00022827"/>
    </source>
</evidence>
<dbReference type="InterPro" id="IPR006076">
    <property type="entry name" value="FAD-dep_OxRdtase"/>
</dbReference>
<dbReference type="GO" id="GO:0071949">
    <property type="term" value="F:FAD binding"/>
    <property type="evidence" value="ECO:0007669"/>
    <property type="project" value="InterPro"/>
</dbReference>
<dbReference type="PANTHER" id="PTHR11530:SF6">
    <property type="entry name" value="D-ASPARTATE OXIDASE 3"/>
    <property type="match status" value="1"/>
</dbReference>
<dbReference type="EMBL" id="UYSL01002294">
    <property type="protein sequence ID" value="VDL65758.1"/>
    <property type="molecule type" value="Genomic_DNA"/>
</dbReference>
<keyword evidence="3" id="KW-0285">Flavoprotein</keyword>
<evidence type="ECO:0000256" key="1">
    <source>
        <dbReference type="ARBA" id="ARBA00001974"/>
    </source>
</evidence>